<dbReference type="GO" id="GO:0007189">
    <property type="term" value="P:adenylate cyclase-activating G protein-coupled receptor signaling pathway"/>
    <property type="evidence" value="ECO:0007669"/>
    <property type="project" value="TreeGrafter"/>
</dbReference>
<dbReference type="Gene3D" id="1.20.1070.10">
    <property type="entry name" value="Rhodopsin 7-helix transmembrane proteins"/>
    <property type="match status" value="1"/>
</dbReference>
<proteinExistence type="predicted"/>
<dbReference type="OrthoDB" id="10037292at2759"/>
<dbReference type="SUPFAM" id="SSF81321">
    <property type="entry name" value="Family A G protein-coupled receptor-like"/>
    <property type="match status" value="1"/>
</dbReference>
<keyword evidence="3 10" id="KW-0812">Transmembrane</keyword>
<feature type="transmembrane region" description="Helical" evidence="10">
    <location>
        <begin position="74"/>
        <end position="96"/>
    </location>
</feature>
<evidence type="ECO:0000256" key="6">
    <source>
        <dbReference type="ARBA" id="ARBA00023136"/>
    </source>
</evidence>
<dbReference type="EMBL" id="CAJPWZ010001646">
    <property type="protein sequence ID" value="CAG2219892.1"/>
    <property type="molecule type" value="Genomic_DNA"/>
</dbReference>
<feature type="domain" description="G-protein coupled receptors family 1 profile" evidence="11">
    <location>
        <begin position="86"/>
        <end position="355"/>
    </location>
</feature>
<keyword evidence="13" id="KW-1185">Reference proteome</keyword>
<dbReference type="PANTHER" id="PTHR24246:SF27">
    <property type="entry name" value="ADENOSINE RECEPTOR, ISOFORM A"/>
    <property type="match status" value="1"/>
</dbReference>
<name>A0A8S3SE36_MYTED</name>
<dbReference type="GO" id="GO:0004930">
    <property type="term" value="F:G protein-coupled receptor activity"/>
    <property type="evidence" value="ECO:0007669"/>
    <property type="project" value="UniProtKB-KW"/>
</dbReference>
<dbReference type="InterPro" id="IPR017452">
    <property type="entry name" value="GPCR_Rhodpsn_7TM"/>
</dbReference>
<evidence type="ECO:0000313" key="13">
    <source>
        <dbReference type="Proteomes" id="UP000683360"/>
    </source>
</evidence>
<keyword evidence="9" id="KW-0807">Transducer</keyword>
<evidence type="ECO:0000256" key="2">
    <source>
        <dbReference type="ARBA" id="ARBA00022475"/>
    </source>
</evidence>
<feature type="transmembrane region" description="Helical" evidence="10">
    <location>
        <begin position="103"/>
        <end position="123"/>
    </location>
</feature>
<evidence type="ECO:0000256" key="4">
    <source>
        <dbReference type="ARBA" id="ARBA00022989"/>
    </source>
</evidence>
<protein>
    <recommendedName>
        <fullName evidence="11">G-protein coupled receptors family 1 profile domain-containing protein</fullName>
    </recommendedName>
</protein>
<keyword evidence="7" id="KW-0675">Receptor</keyword>
<evidence type="ECO:0000256" key="3">
    <source>
        <dbReference type="ARBA" id="ARBA00022692"/>
    </source>
</evidence>
<comment type="caution">
    <text evidence="12">The sequence shown here is derived from an EMBL/GenBank/DDBJ whole genome shotgun (WGS) entry which is preliminary data.</text>
</comment>
<feature type="transmembrane region" description="Helical" evidence="10">
    <location>
        <begin position="181"/>
        <end position="202"/>
    </location>
</feature>
<organism evidence="12 13">
    <name type="scientific">Mytilus edulis</name>
    <name type="common">Blue mussel</name>
    <dbReference type="NCBI Taxonomy" id="6550"/>
    <lineage>
        <taxon>Eukaryota</taxon>
        <taxon>Metazoa</taxon>
        <taxon>Spiralia</taxon>
        <taxon>Lophotrochozoa</taxon>
        <taxon>Mollusca</taxon>
        <taxon>Bivalvia</taxon>
        <taxon>Autobranchia</taxon>
        <taxon>Pteriomorphia</taxon>
        <taxon>Mytilida</taxon>
        <taxon>Mytiloidea</taxon>
        <taxon>Mytilidae</taxon>
        <taxon>Mytilinae</taxon>
        <taxon>Mytilus</taxon>
    </lineage>
</organism>
<dbReference type="PANTHER" id="PTHR24246">
    <property type="entry name" value="OLFACTORY RECEPTOR AND ADENOSINE RECEPTOR"/>
    <property type="match status" value="1"/>
</dbReference>
<keyword evidence="6 10" id="KW-0472">Membrane</keyword>
<keyword evidence="8" id="KW-0325">Glycoprotein</keyword>
<gene>
    <name evidence="12" type="ORF">MEDL_33447</name>
</gene>
<sequence length="471" mass="55006">MKDKIPTYINIMLDTLSTNLKDADWYNEMHSLYWEQTMRHRNNKEMKINANSEMNFSKSLNSTDSIRMDTIEGFVVITLGLVCTIGNFSCMVLIVCHRKFRKTTIVILCHHCFLDLVKSLYLFPYGYSLMTSLPAPYCNWIGSSYVFIVTTSAYNMMALVVNQDYELLLPRYRHDDCSCVLFGIFIIWFVSFLLNLGISIIPSNTDFNAEIGICLFLYGYNYSYIIHVLWIILVTIAVSSSLMFFCRMRGKLITDIKRYKWRKIHESLTDEFEKHLDFNIEYGETDVSMKAQRKTILSQLRTTRIFMLIVISFIVFWYPLFILTLGDFHFKVTPSVYRILTIIAWSHPITTPILCSLVLRDIEFKGYTLRDISSNLIPLRRVSSRRHHYKNTDVFDFDCQSHLDNEVSDDHLQSEDEEYKCIGFANQQLIPDKVKVMNLTASAKLETNLDTKLDTNSTLLTKKRRMLTDNA</sequence>
<dbReference type="CDD" id="cd00637">
    <property type="entry name" value="7tm_classA_rhodopsin-like"/>
    <property type="match status" value="1"/>
</dbReference>
<evidence type="ECO:0000256" key="8">
    <source>
        <dbReference type="ARBA" id="ARBA00023180"/>
    </source>
</evidence>
<keyword evidence="2" id="KW-1003">Cell membrane</keyword>
<feature type="transmembrane region" description="Helical" evidence="10">
    <location>
        <begin position="337"/>
        <end position="359"/>
    </location>
</feature>
<dbReference type="GO" id="GO:0001973">
    <property type="term" value="P:G protein-coupled adenosine receptor signaling pathway"/>
    <property type="evidence" value="ECO:0007669"/>
    <property type="project" value="TreeGrafter"/>
</dbReference>
<accession>A0A8S3SE36</accession>
<evidence type="ECO:0000256" key="9">
    <source>
        <dbReference type="ARBA" id="ARBA00023224"/>
    </source>
</evidence>
<dbReference type="AlphaFoldDB" id="A0A8S3SE36"/>
<keyword evidence="4 10" id="KW-1133">Transmembrane helix</keyword>
<feature type="transmembrane region" description="Helical" evidence="10">
    <location>
        <begin position="222"/>
        <end position="245"/>
    </location>
</feature>
<evidence type="ECO:0000256" key="5">
    <source>
        <dbReference type="ARBA" id="ARBA00023040"/>
    </source>
</evidence>
<evidence type="ECO:0000313" key="12">
    <source>
        <dbReference type="EMBL" id="CAG2219892.1"/>
    </source>
</evidence>
<comment type="subcellular location">
    <subcellularLocation>
        <location evidence="1">Cell membrane</location>
        <topology evidence="1">Multi-pass membrane protein</topology>
    </subcellularLocation>
</comment>
<evidence type="ECO:0000256" key="1">
    <source>
        <dbReference type="ARBA" id="ARBA00004651"/>
    </source>
</evidence>
<dbReference type="Proteomes" id="UP000683360">
    <property type="component" value="Unassembled WGS sequence"/>
</dbReference>
<evidence type="ECO:0000256" key="7">
    <source>
        <dbReference type="ARBA" id="ARBA00023170"/>
    </source>
</evidence>
<reference evidence="12" key="1">
    <citation type="submission" date="2021-03" db="EMBL/GenBank/DDBJ databases">
        <authorList>
            <person name="Bekaert M."/>
        </authorList>
    </citation>
    <scope>NUCLEOTIDE SEQUENCE</scope>
</reference>
<keyword evidence="5" id="KW-0297">G-protein coupled receptor</keyword>
<dbReference type="PROSITE" id="PS50262">
    <property type="entry name" value="G_PROTEIN_RECEP_F1_2"/>
    <property type="match status" value="1"/>
</dbReference>
<feature type="transmembrane region" description="Helical" evidence="10">
    <location>
        <begin position="143"/>
        <end position="161"/>
    </location>
</feature>
<evidence type="ECO:0000259" key="11">
    <source>
        <dbReference type="PROSITE" id="PS50262"/>
    </source>
</evidence>
<evidence type="ECO:0000256" key="10">
    <source>
        <dbReference type="SAM" id="Phobius"/>
    </source>
</evidence>
<feature type="transmembrane region" description="Helical" evidence="10">
    <location>
        <begin position="305"/>
        <end position="325"/>
    </location>
</feature>
<dbReference type="GO" id="GO:0005886">
    <property type="term" value="C:plasma membrane"/>
    <property type="evidence" value="ECO:0007669"/>
    <property type="project" value="UniProtKB-SubCell"/>
</dbReference>